<proteinExistence type="predicted"/>
<dbReference type="AlphaFoldDB" id="A0A1N7NZX7"/>
<evidence type="ECO:0008006" key="3">
    <source>
        <dbReference type="Google" id="ProtNLM"/>
    </source>
</evidence>
<keyword evidence="2" id="KW-1185">Reference proteome</keyword>
<organism evidence="1 2">
    <name type="scientific">Thalassolituus maritimus</name>
    <dbReference type="NCBI Taxonomy" id="484498"/>
    <lineage>
        <taxon>Bacteria</taxon>
        <taxon>Pseudomonadati</taxon>
        <taxon>Pseudomonadota</taxon>
        <taxon>Gammaproteobacteria</taxon>
        <taxon>Oceanospirillales</taxon>
        <taxon>Oceanospirillaceae</taxon>
        <taxon>Thalassolituus</taxon>
    </lineage>
</organism>
<evidence type="ECO:0000313" key="1">
    <source>
        <dbReference type="EMBL" id="SIT03880.1"/>
    </source>
</evidence>
<dbReference type="STRING" id="484498.SAMN05421686_10831"/>
<dbReference type="SUPFAM" id="SSF53448">
    <property type="entry name" value="Nucleotide-diphospho-sugar transferases"/>
    <property type="match status" value="1"/>
</dbReference>
<dbReference type="Proteomes" id="UP000185639">
    <property type="component" value="Unassembled WGS sequence"/>
</dbReference>
<sequence length="241" mass="28385">MYNVVCLKWGSKYPAEFVNRLHNMVRRNTTVPIKFYCITDNPEGLDEGINFRMLPDLGIKGWWYKLMLFKSELFDISGTTIFLDLDVVITANMDELFTYEPGTFRIIKDLKKGFNSSVFRLEIGSQTEVWERFWENKESIIERLHGDQDWIAEAIPQHMNEWPREWVISFKKQCNARAKRTWGAIGRILLKLDMFPTTKGYAQLPQGAKIVIFHGKPDPVDVMNGPWGVWKEAPWIREYWK</sequence>
<name>A0A1N7NZX7_9GAMM</name>
<dbReference type="InterPro" id="IPR029044">
    <property type="entry name" value="Nucleotide-diphossugar_trans"/>
</dbReference>
<reference evidence="2" key="1">
    <citation type="submission" date="2017-01" db="EMBL/GenBank/DDBJ databases">
        <authorList>
            <person name="Varghese N."/>
            <person name="Submissions S."/>
        </authorList>
    </citation>
    <scope>NUCLEOTIDE SEQUENCE [LARGE SCALE GENOMIC DNA]</scope>
    <source>
        <strain evidence="2">DSM 24913</strain>
    </source>
</reference>
<protein>
    <recommendedName>
        <fullName evidence="3">Glycosyltransferase</fullName>
    </recommendedName>
</protein>
<gene>
    <name evidence="1" type="ORF">SAMN05421686_10831</name>
</gene>
<dbReference type="Gene3D" id="3.90.550.10">
    <property type="entry name" value="Spore Coat Polysaccharide Biosynthesis Protein SpsA, Chain A"/>
    <property type="match status" value="1"/>
</dbReference>
<evidence type="ECO:0000313" key="2">
    <source>
        <dbReference type="Proteomes" id="UP000185639"/>
    </source>
</evidence>
<accession>A0A1N7NZX7</accession>
<dbReference type="EMBL" id="FTOH01000008">
    <property type="protein sequence ID" value="SIT03880.1"/>
    <property type="molecule type" value="Genomic_DNA"/>
</dbReference>